<reference evidence="17" key="1">
    <citation type="submission" date="2019-10" db="EMBL/GenBank/DDBJ databases">
        <title>Lactobacillus agilis SY111 Whole Genome Sequencing Project.</title>
        <authorList>
            <person name="Suzuki S."/>
            <person name="Endo A."/>
            <person name="Maeno S."/>
            <person name="Shiwa Y."/>
            <person name="Matsutani M."/>
            <person name="Kajikawa A."/>
        </authorList>
    </citation>
    <scope>NUCLEOTIDE SEQUENCE</scope>
    <source>
        <strain evidence="17">SY111</strain>
    </source>
</reference>
<dbReference type="InterPro" id="IPR011335">
    <property type="entry name" value="Restrct_endonuc-II-like"/>
</dbReference>
<dbReference type="GO" id="GO:0005524">
    <property type="term" value="F:ATP binding"/>
    <property type="evidence" value="ECO:0007669"/>
    <property type="project" value="UniProtKB-UniRule"/>
</dbReference>
<evidence type="ECO:0000256" key="5">
    <source>
        <dbReference type="ARBA" id="ARBA00022806"/>
    </source>
</evidence>
<dbReference type="GO" id="GO:0003677">
    <property type="term" value="F:DNA binding"/>
    <property type="evidence" value="ECO:0007669"/>
    <property type="project" value="UniProtKB-KW"/>
</dbReference>
<organism evidence="17">
    <name type="scientific">Ligilactobacillus agilis</name>
    <dbReference type="NCBI Taxonomy" id="1601"/>
    <lineage>
        <taxon>Bacteria</taxon>
        <taxon>Bacillati</taxon>
        <taxon>Bacillota</taxon>
        <taxon>Bacilli</taxon>
        <taxon>Lactobacillales</taxon>
        <taxon>Lactobacillaceae</taxon>
        <taxon>Ligilactobacillus</taxon>
    </lineage>
</organism>
<keyword evidence="9" id="KW-0234">DNA repair</keyword>
<dbReference type="InterPro" id="IPR014017">
    <property type="entry name" value="DNA_helicase_UvrD-like_C"/>
</dbReference>
<dbReference type="GO" id="GO:0000725">
    <property type="term" value="P:recombinational repair"/>
    <property type="evidence" value="ECO:0007669"/>
    <property type="project" value="TreeGrafter"/>
</dbReference>
<keyword evidence="2 14" id="KW-0547">Nucleotide-binding</keyword>
<dbReference type="GO" id="GO:0033202">
    <property type="term" value="C:DNA helicase complex"/>
    <property type="evidence" value="ECO:0007669"/>
    <property type="project" value="TreeGrafter"/>
</dbReference>
<feature type="domain" description="UvrD-like helicase ATP-binding" evidence="15">
    <location>
        <begin position="1"/>
        <end position="591"/>
    </location>
</feature>
<keyword evidence="3" id="KW-0227">DNA damage</keyword>
<evidence type="ECO:0000259" key="16">
    <source>
        <dbReference type="PROSITE" id="PS51217"/>
    </source>
</evidence>
<dbReference type="Gene3D" id="3.90.320.10">
    <property type="match status" value="1"/>
</dbReference>
<dbReference type="EC" id="5.6.2.4" evidence="12"/>
<dbReference type="SUPFAM" id="SSF52540">
    <property type="entry name" value="P-loop containing nucleoside triphosphate hydrolases"/>
    <property type="match status" value="1"/>
</dbReference>
<feature type="domain" description="UvrD-like helicase C-terminal" evidence="16">
    <location>
        <begin position="612"/>
        <end position="915"/>
    </location>
</feature>
<dbReference type="Pfam" id="PF12705">
    <property type="entry name" value="PDDEXK_1"/>
    <property type="match status" value="1"/>
</dbReference>
<evidence type="ECO:0000256" key="4">
    <source>
        <dbReference type="ARBA" id="ARBA00022801"/>
    </source>
</evidence>
<dbReference type="InterPro" id="IPR038726">
    <property type="entry name" value="PDDEXK_AddAB-type"/>
</dbReference>
<evidence type="ECO:0000256" key="13">
    <source>
        <dbReference type="ARBA" id="ARBA00048988"/>
    </source>
</evidence>
<dbReference type="SUPFAM" id="SSF52980">
    <property type="entry name" value="Restriction endonuclease-like"/>
    <property type="match status" value="1"/>
</dbReference>
<dbReference type="GO" id="GO:0005829">
    <property type="term" value="C:cytosol"/>
    <property type="evidence" value="ECO:0007669"/>
    <property type="project" value="TreeGrafter"/>
</dbReference>
<evidence type="ECO:0000256" key="6">
    <source>
        <dbReference type="ARBA" id="ARBA00022839"/>
    </source>
</evidence>
<keyword evidence="6" id="KW-0269">Exonuclease</keyword>
<dbReference type="Pfam" id="PF00580">
    <property type="entry name" value="UvrD-helicase"/>
    <property type="match status" value="1"/>
</dbReference>
<gene>
    <name evidence="17" type="ORF">SY111_12760</name>
</gene>
<evidence type="ECO:0000256" key="3">
    <source>
        <dbReference type="ARBA" id="ARBA00022763"/>
    </source>
</evidence>
<dbReference type="InterPro" id="IPR000212">
    <property type="entry name" value="DNA_helicase_UvrD/REP"/>
</dbReference>
<dbReference type="InterPro" id="IPR014016">
    <property type="entry name" value="UvrD-like_ATP-bd"/>
</dbReference>
<evidence type="ECO:0000256" key="12">
    <source>
        <dbReference type="ARBA" id="ARBA00034808"/>
    </source>
</evidence>
<protein>
    <recommendedName>
        <fullName evidence="12">DNA 3'-5' helicase</fullName>
        <ecNumber evidence="12">5.6.2.4</ecNumber>
    </recommendedName>
</protein>
<feature type="binding site" evidence="14">
    <location>
        <begin position="22"/>
        <end position="29"/>
    </location>
    <ligand>
        <name>ATP</name>
        <dbReference type="ChEBI" id="CHEBI:30616"/>
    </ligand>
</feature>
<dbReference type="InterPro" id="IPR027417">
    <property type="entry name" value="P-loop_NTPase"/>
</dbReference>
<comment type="catalytic activity">
    <reaction evidence="11">
        <text>Couples ATP hydrolysis with the unwinding of duplex DNA by translocating in the 3'-5' direction.</text>
        <dbReference type="EC" id="5.6.2.4"/>
    </reaction>
</comment>
<dbReference type="PROSITE" id="PS51217">
    <property type="entry name" value="UVRD_HELICASE_CTER"/>
    <property type="match status" value="1"/>
</dbReference>
<comment type="catalytic activity">
    <reaction evidence="13">
        <text>ATP + H2O = ADP + phosphate + H(+)</text>
        <dbReference type="Rhea" id="RHEA:13065"/>
        <dbReference type="ChEBI" id="CHEBI:15377"/>
        <dbReference type="ChEBI" id="CHEBI:15378"/>
        <dbReference type="ChEBI" id="CHEBI:30616"/>
        <dbReference type="ChEBI" id="CHEBI:43474"/>
        <dbReference type="ChEBI" id="CHEBI:456216"/>
        <dbReference type="EC" id="5.6.2.4"/>
    </reaction>
</comment>
<evidence type="ECO:0000256" key="9">
    <source>
        <dbReference type="ARBA" id="ARBA00023204"/>
    </source>
</evidence>
<evidence type="ECO:0000256" key="7">
    <source>
        <dbReference type="ARBA" id="ARBA00022840"/>
    </source>
</evidence>
<comment type="caution">
    <text evidence="17">The sequence shown here is derived from an EMBL/GenBank/DDBJ whole genome shotgun (WGS) entry which is preliminary data.</text>
</comment>
<evidence type="ECO:0000259" key="15">
    <source>
        <dbReference type="PROSITE" id="PS51198"/>
    </source>
</evidence>
<dbReference type="InterPro" id="IPR011604">
    <property type="entry name" value="PDDEXK-like_dom_sf"/>
</dbReference>
<keyword evidence="8" id="KW-0238">DNA-binding</keyword>
<keyword evidence="1" id="KW-0540">Nuclease</keyword>
<dbReference type="GO" id="GO:0004527">
    <property type="term" value="F:exonuclease activity"/>
    <property type="evidence" value="ECO:0007669"/>
    <property type="project" value="UniProtKB-KW"/>
</dbReference>
<evidence type="ECO:0000313" key="17">
    <source>
        <dbReference type="EMBL" id="GET08652.1"/>
    </source>
</evidence>
<keyword evidence="5 14" id="KW-0347">Helicase</keyword>
<proteinExistence type="predicted"/>
<sequence>MKINKEQQQAVDSRAKEILVSASAGTGKTTVLVERVLKLIKDDSVRIDELLILTFTNAAAKNMKDRLKKKLREAELFEQVELIDKADIMTIDAFANKLVSTYYNYIGWDPEFKLLSSELSKNKLRQATFESVVQNFYKDHQQNTPLLQLFTNSKGDSSLIQRIFAFHDFVSSLKNRTAWLDKERSTTQLESLTANYFEDYLSFSQKHWLELKRLAKHLKYFYGRSEPNIEEAKPILKKYIAFANSYYPLVNLLANQDFQAGELINASRNLIPIDNLSSKSKAPIKGIPIHIELSEINFIKKNYYENDLLSELAKLTKLKKNQFKDELIQYQRKLTVPVQQKNIRQFKTGMHKLETLIAESKDYYQTLDEFSSDYCNKGLEAIKKLQTDLEYGKEILGVIDKLQHISNNEAEEFISELKKLKQLKYTKTKFTQDLCNPILSEYYDLLKNLVSFTIYEQQQSIKADFLTLYDQFAEAYTAKKQNLAVCEYADVEQAALAIVSDKNNNVANELQLKYQEIIVDEYQDTNGLQEELLAQIAGHTIRRFMVGDVKQSIYAFRQADHTVFLKKEQNFKEANSPNKELITLKENYRSRQEVLDTINDIFKNLMTGEPSSDLNYQGQELVAGNKLYKEKAIKNPLPAATFTNLEKTTTCTADEASAAAVANKIKKLITSKQEIIDRKTGQIRPISYRDIAIITRGWTNSQVYFKALRLAGIPFKVSRSADLLNKNEIQVALAYLKIISNSHDDISLVAVLRSPLYDVNETELAFMRIQQAGSFYGLVFKLLNSSQDTLIDQARNLGISNESDFINQLLAKLDLFKKDFLKLRALSYTTSLTDLVSYMLNQTDFTAIYSALPQGQLKRANLNGLIAHVNSLEEEGITNLTDLIDTLNTNTKMEEVNQASSTDMVTYATIHGCKGLEFSFVFLIRAGNSFADTKLKDAMWNREKGIAFKSIFPSEEPKNAPVVTRFEAESGPFSEAMLALNKDAALAEEKRKLYVALTRAEQALEVISVGEKKETYANLISQAGISFDTVSNSNITTVSSHSDYKPKIKTVEPYSYPYSAISQVSARFKATEVKGQFSDQTKLTWTKNYDGHKESLEAEINPDVLGTCVHLIFERLDLTQGPVTLVAINKLMAELVEEGYADTKLAQIIEEQFAPKILAFFDSPLGQKIILGVQDNPTYLKREYPLTILADANNLYQLAGKDDFSIIHGTIDGLFYDKESKGYIIFDYKTDINLDEQKVRREKYDGQLKLYAAALEAMGMKVSACYLYGVRHNDFFTIKGPKISTTPHQTSLKTNKKTDNNAISESKSNLFKQLTNESELTTEQLIDELSTQIAAKVSAQLTEQLSDQITQAIINKLLGRN</sequence>
<dbReference type="PANTHER" id="PTHR11070">
    <property type="entry name" value="UVRD / RECB / PCRA DNA HELICASE FAMILY MEMBER"/>
    <property type="match status" value="1"/>
</dbReference>
<evidence type="ECO:0000256" key="1">
    <source>
        <dbReference type="ARBA" id="ARBA00022722"/>
    </source>
</evidence>
<dbReference type="Gene3D" id="1.10.486.10">
    <property type="entry name" value="PCRA, domain 4"/>
    <property type="match status" value="1"/>
</dbReference>
<dbReference type="Pfam" id="PF13361">
    <property type="entry name" value="UvrD_C"/>
    <property type="match status" value="1"/>
</dbReference>
<name>A0A6F9XTU6_9LACO</name>
<dbReference type="RefSeq" id="WP_172586087.1">
    <property type="nucleotide sequence ID" value="NZ_BLAN01000085.1"/>
</dbReference>
<dbReference type="GO" id="GO:0043138">
    <property type="term" value="F:3'-5' DNA helicase activity"/>
    <property type="evidence" value="ECO:0007669"/>
    <property type="project" value="UniProtKB-EC"/>
</dbReference>
<keyword evidence="7 14" id="KW-0067">ATP-binding</keyword>
<dbReference type="Gene3D" id="3.30.160.800">
    <property type="match status" value="1"/>
</dbReference>
<keyword evidence="10" id="KW-0413">Isomerase</keyword>
<dbReference type="Gene3D" id="3.40.50.300">
    <property type="entry name" value="P-loop containing nucleotide triphosphate hydrolases"/>
    <property type="match status" value="3"/>
</dbReference>
<dbReference type="PROSITE" id="PS51198">
    <property type="entry name" value="UVRD_HELICASE_ATP_BIND"/>
    <property type="match status" value="1"/>
</dbReference>
<dbReference type="EMBL" id="BLAN01000085">
    <property type="protein sequence ID" value="GET08652.1"/>
    <property type="molecule type" value="Genomic_DNA"/>
</dbReference>
<evidence type="ECO:0000256" key="11">
    <source>
        <dbReference type="ARBA" id="ARBA00034617"/>
    </source>
</evidence>
<accession>A0A6F9XTU6</accession>
<dbReference type="Proteomes" id="UP000494178">
    <property type="component" value="Unassembled WGS sequence"/>
</dbReference>
<dbReference type="PANTHER" id="PTHR11070:SF48">
    <property type="entry name" value="ATP-DEPENDENT HELICASE_NUCLEASE SUBUNIT A"/>
    <property type="match status" value="1"/>
</dbReference>
<keyword evidence="4 14" id="KW-0378">Hydrolase</keyword>
<evidence type="ECO:0000256" key="10">
    <source>
        <dbReference type="ARBA" id="ARBA00023235"/>
    </source>
</evidence>
<evidence type="ECO:0000256" key="2">
    <source>
        <dbReference type="ARBA" id="ARBA00022741"/>
    </source>
</evidence>
<evidence type="ECO:0000256" key="14">
    <source>
        <dbReference type="PROSITE-ProRule" id="PRU00560"/>
    </source>
</evidence>
<evidence type="ECO:0000256" key="8">
    <source>
        <dbReference type="ARBA" id="ARBA00023125"/>
    </source>
</evidence>